<dbReference type="PANTHER" id="PTHR30469">
    <property type="entry name" value="MULTIDRUG RESISTANCE PROTEIN MDTA"/>
    <property type="match status" value="1"/>
</dbReference>
<feature type="domain" description="CzcB-like barrel-sandwich hybrid" evidence="5">
    <location>
        <begin position="100"/>
        <end position="217"/>
    </location>
</feature>
<dbReference type="SUPFAM" id="SSF111369">
    <property type="entry name" value="HlyD-like secretion proteins"/>
    <property type="match status" value="1"/>
</dbReference>
<evidence type="ECO:0000259" key="5">
    <source>
        <dbReference type="Pfam" id="PF25973"/>
    </source>
</evidence>
<evidence type="ECO:0000313" key="6">
    <source>
        <dbReference type="EMBL" id="MFD0862987.1"/>
    </source>
</evidence>
<dbReference type="Pfam" id="PF25954">
    <property type="entry name" value="Beta-barrel_RND_2"/>
    <property type="match status" value="1"/>
</dbReference>
<dbReference type="RefSeq" id="WP_386408631.1">
    <property type="nucleotide sequence ID" value="NZ_JBHTJH010000017.1"/>
</dbReference>
<dbReference type="Gene3D" id="2.40.30.170">
    <property type="match status" value="1"/>
</dbReference>
<feature type="domain" description="Multidrug resistance protein MdtA-like C-terminal permuted SH3" evidence="4">
    <location>
        <begin position="312"/>
        <end position="376"/>
    </location>
</feature>
<feature type="domain" description="CzcB-like alpha-helical hairpin" evidence="2">
    <location>
        <begin position="137"/>
        <end position="192"/>
    </location>
</feature>
<sequence length="391" mass="43256">MKKIYLITLSALALISCGDGKEKSIDEIIASGDLEVIRAKQQELSNEQLALRADLEKVESAIRNLEGFKNVPLVTTFEAKEDTFKHYLELQGNVQTKQNVLIYPEMAGTLLKMYVKQGDKVRKGQVLAKIDDGGMSQSVAAAEVQTELARTTYERQKRLWEQKIGSEIQYLQAKTTFEAQKNSLRQLKEQLSKTIITAPFSGTIDDVIVEEGTVVAPGSGMTIFRIVNLKDMYIEVDVPEKHLPNVTEGKDVEVFFPVLGKTIATKVRQVASYINPSNRSFKIEVPVPNNGGSIKPNLTAKVRINDYTNPKAILIPQSVISENAEGEQYAYVASDKDEKNLADAKRTIIETGKTQGDLVEVLNGIADGDNIIKEGARSVKNGQKVEVINKK</sequence>
<dbReference type="InterPro" id="IPR058627">
    <property type="entry name" value="MdtA-like_C"/>
</dbReference>
<evidence type="ECO:0000256" key="1">
    <source>
        <dbReference type="ARBA" id="ARBA00009477"/>
    </source>
</evidence>
<dbReference type="Gene3D" id="1.10.287.470">
    <property type="entry name" value="Helix hairpin bin"/>
    <property type="match status" value="1"/>
</dbReference>
<dbReference type="EMBL" id="JBHTJH010000017">
    <property type="protein sequence ID" value="MFD0862987.1"/>
    <property type="molecule type" value="Genomic_DNA"/>
</dbReference>
<comment type="similarity">
    <text evidence="1">Belongs to the membrane fusion protein (MFP) (TC 8.A.1) family.</text>
</comment>
<dbReference type="Pfam" id="PF25967">
    <property type="entry name" value="RND-MFP_C"/>
    <property type="match status" value="1"/>
</dbReference>
<keyword evidence="7" id="KW-1185">Reference proteome</keyword>
<feature type="domain" description="CusB-like beta-barrel" evidence="3">
    <location>
        <begin position="234"/>
        <end position="306"/>
    </location>
</feature>
<accession>A0ABW3D108</accession>
<dbReference type="InterPro" id="IPR006143">
    <property type="entry name" value="RND_pump_MFP"/>
</dbReference>
<dbReference type="InterPro" id="IPR058792">
    <property type="entry name" value="Beta-barrel_RND_2"/>
</dbReference>
<dbReference type="Gene3D" id="2.40.420.20">
    <property type="match status" value="1"/>
</dbReference>
<evidence type="ECO:0000259" key="4">
    <source>
        <dbReference type="Pfam" id="PF25967"/>
    </source>
</evidence>
<dbReference type="InterPro" id="IPR058647">
    <property type="entry name" value="BSH_CzcB-like"/>
</dbReference>
<dbReference type="InterPro" id="IPR058648">
    <property type="entry name" value="HH_CzcB-like"/>
</dbReference>
<gene>
    <name evidence="6" type="ORF">ACFQ1M_12300</name>
</gene>
<dbReference type="NCBIfam" id="TIGR01730">
    <property type="entry name" value="RND_mfp"/>
    <property type="match status" value="1"/>
</dbReference>
<dbReference type="Proteomes" id="UP001596978">
    <property type="component" value="Unassembled WGS sequence"/>
</dbReference>
<evidence type="ECO:0000313" key="7">
    <source>
        <dbReference type="Proteomes" id="UP001596978"/>
    </source>
</evidence>
<dbReference type="Pfam" id="PF25893">
    <property type="entry name" value="HH_CzcB"/>
    <property type="match status" value="1"/>
</dbReference>
<dbReference type="Gene3D" id="2.40.50.100">
    <property type="match status" value="1"/>
</dbReference>
<protein>
    <submittedName>
        <fullName evidence="6">Efflux RND transporter periplasmic adaptor subunit</fullName>
    </submittedName>
</protein>
<evidence type="ECO:0000259" key="3">
    <source>
        <dbReference type="Pfam" id="PF25954"/>
    </source>
</evidence>
<proteinExistence type="inferred from homology"/>
<dbReference type="PROSITE" id="PS51257">
    <property type="entry name" value="PROKAR_LIPOPROTEIN"/>
    <property type="match status" value="1"/>
</dbReference>
<dbReference type="Pfam" id="PF25973">
    <property type="entry name" value="BSH_CzcB"/>
    <property type="match status" value="1"/>
</dbReference>
<reference evidence="7" key="1">
    <citation type="journal article" date="2019" name="Int. J. Syst. Evol. Microbiol.">
        <title>The Global Catalogue of Microorganisms (GCM) 10K type strain sequencing project: providing services to taxonomists for standard genome sequencing and annotation.</title>
        <authorList>
            <consortium name="The Broad Institute Genomics Platform"/>
            <consortium name="The Broad Institute Genome Sequencing Center for Infectious Disease"/>
            <person name="Wu L."/>
            <person name="Ma J."/>
        </authorList>
    </citation>
    <scope>NUCLEOTIDE SEQUENCE [LARGE SCALE GENOMIC DNA]</scope>
    <source>
        <strain evidence="7">CCUG 62952</strain>
    </source>
</reference>
<dbReference type="PANTHER" id="PTHR30469:SF15">
    <property type="entry name" value="HLYD FAMILY OF SECRETION PROTEINS"/>
    <property type="match status" value="1"/>
</dbReference>
<evidence type="ECO:0000259" key="2">
    <source>
        <dbReference type="Pfam" id="PF25893"/>
    </source>
</evidence>
<name>A0ABW3D108_9FLAO</name>
<organism evidence="6 7">
    <name type="scientific">Sungkyunkwania multivorans</name>
    <dbReference type="NCBI Taxonomy" id="1173618"/>
    <lineage>
        <taxon>Bacteria</taxon>
        <taxon>Pseudomonadati</taxon>
        <taxon>Bacteroidota</taxon>
        <taxon>Flavobacteriia</taxon>
        <taxon>Flavobacteriales</taxon>
        <taxon>Flavobacteriaceae</taxon>
        <taxon>Sungkyunkwania</taxon>
    </lineage>
</organism>
<comment type="caution">
    <text evidence="6">The sequence shown here is derived from an EMBL/GenBank/DDBJ whole genome shotgun (WGS) entry which is preliminary data.</text>
</comment>